<dbReference type="SUPFAM" id="SSF51735">
    <property type="entry name" value="NAD(P)-binding Rossmann-fold domains"/>
    <property type="match status" value="1"/>
</dbReference>
<dbReference type="RefSeq" id="WP_205261311.1">
    <property type="nucleotide sequence ID" value="NZ_JAERWK010000017.1"/>
</dbReference>
<keyword evidence="2 3" id="KW-0560">Oxidoreductase</keyword>
<evidence type="ECO:0000256" key="2">
    <source>
        <dbReference type="ARBA" id="ARBA00023002"/>
    </source>
</evidence>
<evidence type="ECO:0000313" key="3">
    <source>
        <dbReference type="EMBL" id="MBM9468349.1"/>
    </source>
</evidence>
<name>A0A938YEG7_9ACTN</name>
<dbReference type="Proteomes" id="UP000663792">
    <property type="component" value="Unassembled WGS sequence"/>
</dbReference>
<dbReference type="PANTHER" id="PTHR42760">
    <property type="entry name" value="SHORT-CHAIN DEHYDROGENASES/REDUCTASES FAMILY MEMBER"/>
    <property type="match status" value="1"/>
</dbReference>
<dbReference type="InterPro" id="IPR002347">
    <property type="entry name" value="SDR_fam"/>
</dbReference>
<protein>
    <submittedName>
        <fullName evidence="3">Glucose 1-dehydrogenase</fullName>
        <ecNumber evidence="3">1.1.1.47</ecNumber>
    </submittedName>
</protein>
<dbReference type="FunFam" id="3.40.50.720:FF:000084">
    <property type="entry name" value="Short-chain dehydrogenase reductase"/>
    <property type="match status" value="1"/>
</dbReference>
<reference evidence="3" key="1">
    <citation type="submission" date="2021-01" db="EMBL/GenBank/DDBJ databases">
        <title>YIM 132084 draft genome.</title>
        <authorList>
            <person name="An D."/>
        </authorList>
    </citation>
    <scope>NUCLEOTIDE SEQUENCE</scope>
    <source>
        <strain evidence="3">YIM 132084</strain>
    </source>
</reference>
<dbReference type="GO" id="GO:0030497">
    <property type="term" value="P:fatty acid elongation"/>
    <property type="evidence" value="ECO:0007669"/>
    <property type="project" value="TreeGrafter"/>
</dbReference>
<organism evidence="3 4">
    <name type="scientific">Nakamurella leprariae</name>
    <dbReference type="NCBI Taxonomy" id="2803911"/>
    <lineage>
        <taxon>Bacteria</taxon>
        <taxon>Bacillati</taxon>
        <taxon>Actinomycetota</taxon>
        <taxon>Actinomycetes</taxon>
        <taxon>Nakamurellales</taxon>
        <taxon>Nakamurellaceae</taxon>
        <taxon>Nakamurella</taxon>
    </lineage>
</organism>
<dbReference type="PANTHER" id="PTHR42760:SF40">
    <property type="entry name" value="3-OXOACYL-[ACYL-CARRIER-PROTEIN] REDUCTASE, CHLOROPLASTIC"/>
    <property type="match status" value="1"/>
</dbReference>
<dbReference type="EC" id="1.1.1.47" evidence="3"/>
<dbReference type="PRINTS" id="PR00081">
    <property type="entry name" value="GDHRDH"/>
</dbReference>
<dbReference type="GO" id="GO:0047936">
    <property type="term" value="F:glucose 1-dehydrogenase [NAD(P)+] activity"/>
    <property type="evidence" value="ECO:0007669"/>
    <property type="project" value="UniProtKB-EC"/>
</dbReference>
<evidence type="ECO:0000313" key="4">
    <source>
        <dbReference type="Proteomes" id="UP000663792"/>
    </source>
</evidence>
<accession>A0A938YEG7</accession>
<proteinExistence type="inferred from homology"/>
<dbReference type="EMBL" id="JAERWK010000017">
    <property type="protein sequence ID" value="MBM9468349.1"/>
    <property type="molecule type" value="Genomic_DNA"/>
</dbReference>
<comment type="similarity">
    <text evidence="1">Belongs to the short-chain dehydrogenases/reductases (SDR) family.</text>
</comment>
<dbReference type="InterPro" id="IPR020904">
    <property type="entry name" value="Sc_DH/Rdtase_CS"/>
</dbReference>
<dbReference type="Pfam" id="PF13561">
    <property type="entry name" value="adh_short_C2"/>
    <property type="match status" value="1"/>
</dbReference>
<dbReference type="InterPro" id="IPR036291">
    <property type="entry name" value="NAD(P)-bd_dom_sf"/>
</dbReference>
<dbReference type="Gene3D" id="3.40.50.720">
    <property type="entry name" value="NAD(P)-binding Rossmann-like Domain"/>
    <property type="match status" value="1"/>
</dbReference>
<gene>
    <name evidence="3" type="ORF">JL106_13775</name>
</gene>
<dbReference type="NCBIfam" id="NF005559">
    <property type="entry name" value="PRK07231.1"/>
    <property type="match status" value="1"/>
</dbReference>
<sequence>MSTPFDVTDKVVWITGASRGIGEGIARGLAANGARLVLQARSGDALHTIKKDIEHEGGRAEIVVGSVTDPEVAEACVQAAVARFGRLDGLVNNAGISPVLVRSEQLSLADWTNIIDINLTGAFIAATAAGRVMLEAGSGSIVNVSSIHGAVAAPRLAAYAASKGGIDMLTRTLAVEWAPQGVRVNAVAPGYVETSMTAGMRGHEKSRDRLLNQIPLGAFATPADLEGAVQYLLSDAARYLIGSIITIDGGWAAQ</sequence>
<dbReference type="AlphaFoldDB" id="A0A938YEG7"/>
<dbReference type="PRINTS" id="PR00080">
    <property type="entry name" value="SDRFAMILY"/>
</dbReference>
<dbReference type="PROSITE" id="PS00061">
    <property type="entry name" value="ADH_SHORT"/>
    <property type="match status" value="1"/>
</dbReference>
<comment type="caution">
    <text evidence="3">The sequence shown here is derived from an EMBL/GenBank/DDBJ whole genome shotgun (WGS) entry which is preliminary data.</text>
</comment>
<keyword evidence="4" id="KW-1185">Reference proteome</keyword>
<evidence type="ECO:0000256" key="1">
    <source>
        <dbReference type="ARBA" id="ARBA00006484"/>
    </source>
</evidence>